<evidence type="ECO:0000313" key="1">
    <source>
        <dbReference type="EMBL" id="KAB7462010.1"/>
    </source>
</evidence>
<reference evidence="1 2" key="1">
    <citation type="journal article" date="2019" name="Nat. Med.">
        <title>A library of human gut bacterial isolates paired with longitudinal multiomics data enables mechanistic microbiome research.</title>
        <authorList>
            <person name="Poyet M."/>
            <person name="Groussin M."/>
            <person name="Gibbons S.M."/>
            <person name="Avila-Pacheco J."/>
            <person name="Jiang X."/>
            <person name="Kearney S.M."/>
            <person name="Perrotta A.R."/>
            <person name="Berdy B."/>
            <person name="Zhao S."/>
            <person name="Lieberman T.D."/>
            <person name="Swanson P.K."/>
            <person name="Smith M."/>
            <person name="Roesemann S."/>
            <person name="Alexander J.E."/>
            <person name="Rich S.A."/>
            <person name="Livny J."/>
            <person name="Vlamakis H."/>
            <person name="Clish C."/>
            <person name="Bullock K."/>
            <person name="Deik A."/>
            <person name="Scott J."/>
            <person name="Pierce K.A."/>
            <person name="Xavier R.J."/>
            <person name="Alm E.J."/>
        </authorList>
    </citation>
    <scope>NUCLEOTIDE SEQUENCE [LARGE SCALE GENOMIC DNA]</scope>
    <source>
        <strain evidence="1 2">BIOML-A2</strain>
    </source>
</reference>
<dbReference type="Proteomes" id="UP000429211">
    <property type="component" value="Unassembled WGS sequence"/>
</dbReference>
<name>A0A7J5TJD0_9BIFI</name>
<evidence type="ECO:0000313" key="2">
    <source>
        <dbReference type="Proteomes" id="UP000429211"/>
    </source>
</evidence>
<sequence>MQRYGRIGASHHVAGWERSSGVRRLRHVGTQAQTWFTRHAYIGGCYYHFRKNKEAGWLEPSATGFMRIEPEPCGGGVRVPFGARDTRRINPGLGGIGIEPGMGAIVKRD</sequence>
<dbReference type="EMBL" id="WDPD01000002">
    <property type="protein sequence ID" value="KAB7462010.1"/>
    <property type="molecule type" value="Genomic_DNA"/>
</dbReference>
<gene>
    <name evidence="1" type="ORF">GBB04_03255</name>
</gene>
<proteinExistence type="predicted"/>
<accession>A0A7J5TJD0</accession>
<protein>
    <submittedName>
        <fullName evidence="1">Uncharacterized protein</fullName>
    </submittedName>
</protein>
<dbReference type="AlphaFoldDB" id="A0A7J5TJD0"/>
<organism evidence="1 2">
    <name type="scientific">Bifidobacterium dentium</name>
    <dbReference type="NCBI Taxonomy" id="1689"/>
    <lineage>
        <taxon>Bacteria</taxon>
        <taxon>Bacillati</taxon>
        <taxon>Actinomycetota</taxon>
        <taxon>Actinomycetes</taxon>
        <taxon>Bifidobacteriales</taxon>
        <taxon>Bifidobacteriaceae</taxon>
        <taxon>Bifidobacterium</taxon>
    </lineage>
</organism>
<comment type="caution">
    <text evidence="1">The sequence shown here is derived from an EMBL/GenBank/DDBJ whole genome shotgun (WGS) entry which is preliminary data.</text>
</comment>